<evidence type="ECO:0000313" key="2">
    <source>
        <dbReference type="EMBL" id="ONK25715.1"/>
    </source>
</evidence>
<accession>A0AB36JK18</accession>
<sequence length="67" mass="8036">MTQFEIAFLSVALMSVTWMIVTLMYTSHLIKRHNEQIDYYQHPDTQCEIARHVLKNKWYSEGGEVFR</sequence>
<name>A0AB36JK18_9STRE</name>
<evidence type="ECO:0000256" key="1">
    <source>
        <dbReference type="SAM" id="Phobius"/>
    </source>
</evidence>
<dbReference type="EMBL" id="MSPT01000022">
    <property type="protein sequence ID" value="ONK25715.1"/>
    <property type="molecule type" value="Genomic_DNA"/>
</dbReference>
<feature type="transmembrane region" description="Helical" evidence="1">
    <location>
        <begin position="6"/>
        <end position="26"/>
    </location>
</feature>
<evidence type="ECO:0008006" key="4">
    <source>
        <dbReference type="Google" id="ProtNLM"/>
    </source>
</evidence>
<keyword evidence="1" id="KW-0812">Transmembrane</keyword>
<dbReference type="AlphaFoldDB" id="A0AB36JK18"/>
<comment type="caution">
    <text evidence="2">The sequence shown here is derived from an EMBL/GenBank/DDBJ whole genome shotgun (WGS) entry which is preliminary data.</text>
</comment>
<evidence type="ECO:0000313" key="3">
    <source>
        <dbReference type="Proteomes" id="UP000188600"/>
    </source>
</evidence>
<keyword evidence="1" id="KW-0472">Membrane</keyword>
<dbReference type="RefSeq" id="WP_077063965.1">
    <property type="nucleotide sequence ID" value="NZ_MSPT01000022.1"/>
</dbReference>
<organism evidence="2 3">
    <name type="scientific">Streptococcus azizii</name>
    <dbReference type="NCBI Taxonomy" id="1579424"/>
    <lineage>
        <taxon>Bacteria</taxon>
        <taxon>Bacillati</taxon>
        <taxon>Bacillota</taxon>
        <taxon>Bacilli</taxon>
        <taxon>Lactobacillales</taxon>
        <taxon>Streptococcaceae</taxon>
        <taxon>Streptococcus</taxon>
    </lineage>
</organism>
<keyword evidence="1" id="KW-1133">Transmembrane helix</keyword>
<dbReference type="Proteomes" id="UP000188600">
    <property type="component" value="Unassembled WGS sequence"/>
</dbReference>
<protein>
    <recommendedName>
        <fullName evidence="4">Phage protein</fullName>
    </recommendedName>
</protein>
<reference evidence="2 3" key="1">
    <citation type="submission" date="2016-12" db="EMBL/GenBank/DDBJ databases">
        <authorList>
            <person name="Gulvik C.A."/>
        </authorList>
    </citation>
    <scope>NUCLEOTIDE SEQUENCE [LARGE SCALE GENOMIC DNA]</scope>
    <source>
        <strain evidence="2 3">12-5291</strain>
    </source>
</reference>
<proteinExistence type="predicted"/>
<gene>
    <name evidence="2" type="ORF">BVE86_09405</name>
</gene>